<evidence type="ECO:0000313" key="6">
    <source>
        <dbReference type="EMBL" id="UOQ94551.1"/>
    </source>
</evidence>
<dbReference type="PROSITE" id="PS51078">
    <property type="entry name" value="ICLR_ED"/>
    <property type="match status" value="1"/>
</dbReference>
<keyword evidence="1" id="KW-0805">Transcription regulation</keyword>
<dbReference type="RefSeq" id="WP_244754342.1">
    <property type="nucleotide sequence ID" value="NZ_CP095074.1"/>
</dbReference>
<dbReference type="PANTHER" id="PTHR30136">
    <property type="entry name" value="HELIX-TURN-HELIX TRANSCRIPTIONAL REGULATOR, ICLR FAMILY"/>
    <property type="match status" value="1"/>
</dbReference>
<dbReference type="EMBL" id="CP095074">
    <property type="protein sequence ID" value="UOQ94551.1"/>
    <property type="molecule type" value="Genomic_DNA"/>
</dbReference>
<dbReference type="InterPro" id="IPR005471">
    <property type="entry name" value="Tscrpt_reg_IclR_N"/>
</dbReference>
<dbReference type="Gene3D" id="1.10.10.10">
    <property type="entry name" value="Winged helix-like DNA-binding domain superfamily/Winged helix DNA-binding domain"/>
    <property type="match status" value="1"/>
</dbReference>
<accession>A0ABY4H2Y6</accession>
<dbReference type="Pfam" id="PF09339">
    <property type="entry name" value="HTH_IclR"/>
    <property type="match status" value="1"/>
</dbReference>
<dbReference type="InterPro" id="IPR029016">
    <property type="entry name" value="GAF-like_dom_sf"/>
</dbReference>
<protein>
    <submittedName>
        <fullName evidence="6">IclR family transcriptional regulator</fullName>
    </submittedName>
</protein>
<keyword evidence="3" id="KW-0804">Transcription</keyword>
<sequence>MTVKSADRVMNILDLLKEFPGGLTLREIADKLSLPQSSTFHLLQTMEMSQFLSVTERKTYKLGPKLIQIGTRALETLDVNAEAQPYLRQLMENVEETVFMAVMLEQELVYLAKVDNYRSVRTSAQIGMRKPMYCTGLGKAFLAFLPEQVKNNILSQMEMPAITKNTITDPDALNEQLLQFREQGYSIDDEENEGGLYCLAAPIFNAAGEMIAAISVAGPKNRVYPRQSEIAKELLSTAKTISERTGF</sequence>
<proteinExistence type="predicted"/>
<dbReference type="InterPro" id="IPR036388">
    <property type="entry name" value="WH-like_DNA-bd_sf"/>
</dbReference>
<evidence type="ECO:0000256" key="1">
    <source>
        <dbReference type="ARBA" id="ARBA00023015"/>
    </source>
</evidence>
<dbReference type="SMART" id="SM00346">
    <property type="entry name" value="HTH_ICLR"/>
    <property type="match status" value="1"/>
</dbReference>
<dbReference type="Proteomes" id="UP000831880">
    <property type="component" value="Chromosome"/>
</dbReference>
<evidence type="ECO:0000256" key="3">
    <source>
        <dbReference type="ARBA" id="ARBA00023163"/>
    </source>
</evidence>
<feature type="domain" description="IclR-ED" evidence="5">
    <location>
        <begin position="65"/>
        <end position="247"/>
    </location>
</feature>
<dbReference type="PANTHER" id="PTHR30136:SF35">
    <property type="entry name" value="HTH-TYPE TRANSCRIPTIONAL REGULATOR RV1719"/>
    <property type="match status" value="1"/>
</dbReference>
<dbReference type="SUPFAM" id="SSF46785">
    <property type="entry name" value="Winged helix' DNA-binding domain"/>
    <property type="match status" value="1"/>
</dbReference>
<keyword evidence="2" id="KW-0238">DNA-binding</keyword>
<evidence type="ECO:0000256" key="2">
    <source>
        <dbReference type="ARBA" id="ARBA00023125"/>
    </source>
</evidence>
<evidence type="ECO:0000259" key="4">
    <source>
        <dbReference type="PROSITE" id="PS51077"/>
    </source>
</evidence>
<dbReference type="PROSITE" id="PS51077">
    <property type="entry name" value="HTH_ICLR"/>
    <property type="match status" value="1"/>
</dbReference>
<name>A0ABY4H2Y6_9BACI</name>
<gene>
    <name evidence="6" type="ORF">MUO14_06260</name>
</gene>
<dbReference type="InterPro" id="IPR050707">
    <property type="entry name" value="HTH_MetabolicPath_Reg"/>
</dbReference>
<dbReference type="InterPro" id="IPR036390">
    <property type="entry name" value="WH_DNA-bd_sf"/>
</dbReference>
<dbReference type="Gene3D" id="3.30.450.40">
    <property type="match status" value="1"/>
</dbReference>
<reference evidence="6 7" key="1">
    <citation type="submission" date="2022-04" db="EMBL/GenBank/DDBJ databases">
        <title>Halobacillus sp. isolated from saltern.</title>
        <authorList>
            <person name="Won M."/>
            <person name="Lee C.-M."/>
            <person name="Woen H.-Y."/>
            <person name="Kwon S.-W."/>
        </authorList>
    </citation>
    <scope>NUCLEOTIDE SEQUENCE [LARGE SCALE GENOMIC DNA]</scope>
    <source>
        <strain evidence="6 7">SSTM10-2</strain>
    </source>
</reference>
<evidence type="ECO:0000313" key="7">
    <source>
        <dbReference type="Proteomes" id="UP000831880"/>
    </source>
</evidence>
<evidence type="ECO:0000259" key="5">
    <source>
        <dbReference type="PROSITE" id="PS51078"/>
    </source>
</evidence>
<dbReference type="InterPro" id="IPR014757">
    <property type="entry name" value="Tscrpt_reg_IclR_C"/>
</dbReference>
<keyword evidence="7" id="KW-1185">Reference proteome</keyword>
<dbReference type="Pfam" id="PF01614">
    <property type="entry name" value="IclR_C"/>
    <property type="match status" value="1"/>
</dbReference>
<feature type="domain" description="HTH iclR-type" evidence="4">
    <location>
        <begin position="3"/>
        <end position="64"/>
    </location>
</feature>
<dbReference type="SUPFAM" id="SSF55781">
    <property type="entry name" value="GAF domain-like"/>
    <property type="match status" value="1"/>
</dbReference>
<organism evidence="6 7">
    <name type="scientific">Halobacillus shinanisalinarum</name>
    <dbReference type="NCBI Taxonomy" id="2932258"/>
    <lineage>
        <taxon>Bacteria</taxon>
        <taxon>Bacillati</taxon>
        <taxon>Bacillota</taxon>
        <taxon>Bacilli</taxon>
        <taxon>Bacillales</taxon>
        <taxon>Bacillaceae</taxon>
        <taxon>Halobacillus</taxon>
    </lineage>
</organism>